<sequence length="157" mass="18816">MAKKEDVYNVEEILDSRDYMGKKQYYIKWEGYDHEHNTWEYAKDVFCKDLIQQFENKKKNKKVEKKAPTPSKKKPIKKEVVSETEYEIKDINDKVKLVKSVYQKEGLLFFQVEYLDGSTGVFSREEAHKLFPLKVIYYYEDNLSFHSDENEQENDSS</sequence>
<dbReference type="InterPro" id="IPR008251">
    <property type="entry name" value="Chromo_shadow_dom"/>
</dbReference>
<evidence type="ECO:0000256" key="2">
    <source>
        <dbReference type="ARBA" id="ARBA00023242"/>
    </source>
</evidence>
<keyword evidence="2" id="KW-0539">Nucleus</keyword>
<dbReference type="HOGENOM" id="CLU_045874_2_0_1"/>
<accession>A0A059F412</accession>
<dbReference type="EMBL" id="KK365133">
    <property type="protein sequence ID" value="KCZ82008.1"/>
    <property type="molecule type" value="Genomic_DNA"/>
</dbReference>
<dbReference type="OrthoDB" id="2194250at2759"/>
<protein>
    <recommendedName>
        <fullName evidence="4">Chromo domain-containing protein</fullName>
    </recommendedName>
</protein>
<dbReference type="Proteomes" id="UP000030655">
    <property type="component" value="Unassembled WGS sequence"/>
</dbReference>
<organism evidence="5 6">
    <name type="scientific">Anncaliia algerae PRA339</name>
    <dbReference type="NCBI Taxonomy" id="1288291"/>
    <lineage>
        <taxon>Eukaryota</taxon>
        <taxon>Fungi</taxon>
        <taxon>Fungi incertae sedis</taxon>
        <taxon>Microsporidia</taxon>
        <taxon>Tubulinosematoidea</taxon>
        <taxon>Tubulinosematidae</taxon>
        <taxon>Anncaliia</taxon>
    </lineage>
</organism>
<feature type="domain" description="Chromo" evidence="4">
    <location>
        <begin position="8"/>
        <end position="66"/>
    </location>
</feature>
<evidence type="ECO:0000256" key="3">
    <source>
        <dbReference type="SAM" id="MobiDB-lite"/>
    </source>
</evidence>
<evidence type="ECO:0000256" key="1">
    <source>
        <dbReference type="ARBA" id="ARBA00004123"/>
    </source>
</evidence>
<evidence type="ECO:0000313" key="5">
    <source>
        <dbReference type="EMBL" id="KCZ82008.1"/>
    </source>
</evidence>
<dbReference type="Gene3D" id="2.40.50.40">
    <property type="match status" value="2"/>
</dbReference>
<dbReference type="InterPro" id="IPR051219">
    <property type="entry name" value="Heterochromatin_chromo-domain"/>
</dbReference>
<name>A0A059F412_9MICR</name>
<feature type="region of interest" description="Disordered" evidence="3">
    <location>
        <begin position="57"/>
        <end position="76"/>
    </location>
</feature>
<dbReference type="SUPFAM" id="SSF54160">
    <property type="entry name" value="Chromo domain-like"/>
    <property type="match status" value="2"/>
</dbReference>
<dbReference type="Pfam" id="PF00385">
    <property type="entry name" value="Chromo"/>
    <property type="match status" value="1"/>
</dbReference>
<keyword evidence="6" id="KW-1185">Reference proteome</keyword>
<dbReference type="Pfam" id="PF01393">
    <property type="entry name" value="Chromo_shadow"/>
    <property type="match status" value="1"/>
</dbReference>
<comment type="subcellular location">
    <subcellularLocation>
        <location evidence="1">Nucleus</location>
    </subcellularLocation>
</comment>
<dbReference type="InterPro" id="IPR016197">
    <property type="entry name" value="Chromo-like_dom_sf"/>
</dbReference>
<gene>
    <name evidence="5" type="ORF">H312_00490</name>
</gene>
<reference evidence="5 6" key="2">
    <citation type="submission" date="2014-03" db="EMBL/GenBank/DDBJ databases">
        <title>The Genome Sequence of Anncaliia algerae insect isolate PRA339.</title>
        <authorList>
            <consortium name="The Broad Institute Genome Sequencing Platform"/>
            <consortium name="The Broad Institute Genome Sequencing Center for Infectious Disease"/>
            <person name="Cuomo C."/>
            <person name="Becnel J."/>
            <person name="Sanscrainte N."/>
            <person name="Walker B."/>
            <person name="Young S.K."/>
            <person name="Zeng Q."/>
            <person name="Gargeya S."/>
            <person name="Fitzgerald M."/>
            <person name="Haas B."/>
            <person name="Abouelleil A."/>
            <person name="Alvarado L."/>
            <person name="Arachchi H.M."/>
            <person name="Berlin A.M."/>
            <person name="Chapman S.B."/>
            <person name="Dewar J."/>
            <person name="Goldberg J."/>
            <person name="Griggs A."/>
            <person name="Gujja S."/>
            <person name="Hansen M."/>
            <person name="Howarth C."/>
            <person name="Imamovic A."/>
            <person name="Larimer J."/>
            <person name="McCowan C."/>
            <person name="Murphy C."/>
            <person name="Neiman D."/>
            <person name="Pearson M."/>
            <person name="Priest M."/>
            <person name="Roberts A."/>
            <person name="Saif S."/>
            <person name="Shea T."/>
            <person name="Sisk P."/>
            <person name="Sykes S."/>
            <person name="Wortman J."/>
            <person name="Nusbaum C."/>
            <person name="Birren B."/>
        </authorList>
    </citation>
    <scope>NUCLEOTIDE SEQUENCE [LARGE SCALE GENOMIC DNA]</scope>
    <source>
        <strain evidence="5 6">PRA339</strain>
    </source>
</reference>
<dbReference type="SMART" id="SM00300">
    <property type="entry name" value="ChSh"/>
    <property type="match status" value="1"/>
</dbReference>
<dbReference type="InterPro" id="IPR023780">
    <property type="entry name" value="Chromo_domain"/>
</dbReference>
<dbReference type="InterPro" id="IPR000953">
    <property type="entry name" value="Chromo/chromo_shadow_dom"/>
</dbReference>
<dbReference type="PROSITE" id="PS50013">
    <property type="entry name" value="CHROMO_2"/>
    <property type="match status" value="1"/>
</dbReference>
<evidence type="ECO:0000259" key="4">
    <source>
        <dbReference type="PROSITE" id="PS50013"/>
    </source>
</evidence>
<evidence type="ECO:0000313" key="6">
    <source>
        <dbReference type="Proteomes" id="UP000030655"/>
    </source>
</evidence>
<dbReference type="STRING" id="1288291.A0A059F412"/>
<dbReference type="CDD" id="cd00024">
    <property type="entry name" value="CD_CSD"/>
    <property type="match status" value="1"/>
</dbReference>
<dbReference type="GO" id="GO:0005634">
    <property type="term" value="C:nucleus"/>
    <property type="evidence" value="ECO:0007669"/>
    <property type="project" value="UniProtKB-SubCell"/>
</dbReference>
<dbReference type="AlphaFoldDB" id="A0A059F412"/>
<dbReference type="PANTHER" id="PTHR22812">
    <property type="entry name" value="CHROMOBOX PROTEIN"/>
    <property type="match status" value="1"/>
</dbReference>
<dbReference type="VEuPathDB" id="MicrosporidiaDB:H312_00490"/>
<reference evidence="6" key="1">
    <citation type="submission" date="2013-02" db="EMBL/GenBank/DDBJ databases">
        <authorList>
            <consortium name="The Broad Institute Genome Sequencing Platform"/>
            <person name="Cuomo C."/>
            <person name="Becnel J."/>
            <person name="Sanscrainte N."/>
            <person name="Walker B."/>
            <person name="Young S.K."/>
            <person name="Zeng Q."/>
            <person name="Gargeya S."/>
            <person name="Fitzgerald M."/>
            <person name="Haas B."/>
            <person name="Abouelleil A."/>
            <person name="Alvarado L."/>
            <person name="Arachchi H.M."/>
            <person name="Berlin A.M."/>
            <person name="Chapman S.B."/>
            <person name="Dewar J."/>
            <person name="Goldberg J."/>
            <person name="Griggs A."/>
            <person name="Gujja S."/>
            <person name="Hansen M."/>
            <person name="Howarth C."/>
            <person name="Imamovic A."/>
            <person name="Larimer J."/>
            <person name="McCowan C."/>
            <person name="Murphy C."/>
            <person name="Neiman D."/>
            <person name="Pearson M."/>
            <person name="Priest M."/>
            <person name="Roberts A."/>
            <person name="Saif S."/>
            <person name="Shea T."/>
            <person name="Sisk P."/>
            <person name="Sykes S."/>
            <person name="Wortman J."/>
            <person name="Nusbaum C."/>
            <person name="Birren B."/>
        </authorList>
    </citation>
    <scope>NUCLEOTIDE SEQUENCE [LARGE SCALE GENOMIC DNA]</scope>
    <source>
        <strain evidence="6">PRA339</strain>
    </source>
</reference>
<dbReference type="SMART" id="SM00298">
    <property type="entry name" value="CHROMO"/>
    <property type="match status" value="1"/>
</dbReference>
<proteinExistence type="predicted"/>